<organism evidence="2 3">
    <name type="scientific">Ensete ventricosum</name>
    <name type="common">Abyssinian banana</name>
    <name type="synonym">Musa ensete</name>
    <dbReference type="NCBI Taxonomy" id="4639"/>
    <lineage>
        <taxon>Eukaryota</taxon>
        <taxon>Viridiplantae</taxon>
        <taxon>Streptophyta</taxon>
        <taxon>Embryophyta</taxon>
        <taxon>Tracheophyta</taxon>
        <taxon>Spermatophyta</taxon>
        <taxon>Magnoliopsida</taxon>
        <taxon>Liliopsida</taxon>
        <taxon>Zingiberales</taxon>
        <taxon>Musaceae</taxon>
        <taxon>Ensete</taxon>
    </lineage>
</organism>
<reference evidence="2 3" key="1">
    <citation type="submission" date="2022-12" db="EMBL/GenBank/DDBJ databases">
        <title>Chromosome-scale assembly of the Ensete ventricosum genome.</title>
        <authorList>
            <person name="Dussert Y."/>
            <person name="Stocks J."/>
            <person name="Wendawek A."/>
            <person name="Woldeyes F."/>
            <person name="Nichols R.A."/>
            <person name="Borrell J.S."/>
        </authorList>
    </citation>
    <scope>NUCLEOTIDE SEQUENCE [LARGE SCALE GENOMIC DNA]</scope>
    <source>
        <strain evidence="3">cv. Maze</strain>
        <tissue evidence="2">Seeds</tissue>
    </source>
</reference>
<gene>
    <name evidence="2" type="ORF">OPV22_023950</name>
</gene>
<accession>A0AAV8QY40</accession>
<proteinExistence type="predicted"/>
<dbReference type="EMBL" id="JAQQAF010000006">
    <property type="protein sequence ID" value="KAJ8480223.1"/>
    <property type="molecule type" value="Genomic_DNA"/>
</dbReference>
<dbReference type="AlphaFoldDB" id="A0AAV8QY40"/>
<evidence type="ECO:0000313" key="3">
    <source>
        <dbReference type="Proteomes" id="UP001222027"/>
    </source>
</evidence>
<evidence type="ECO:0000313" key="2">
    <source>
        <dbReference type="EMBL" id="KAJ8480223.1"/>
    </source>
</evidence>
<protein>
    <submittedName>
        <fullName evidence="2">Uncharacterized protein</fullName>
    </submittedName>
</protein>
<feature type="transmembrane region" description="Helical" evidence="1">
    <location>
        <begin position="20"/>
        <end position="44"/>
    </location>
</feature>
<keyword evidence="3" id="KW-1185">Reference proteome</keyword>
<keyword evidence="1" id="KW-0472">Membrane</keyword>
<keyword evidence="1" id="KW-0812">Transmembrane</keyword>
<name>A0AAV8QY40_ENSVE</name>
<feature type="transmembrane region" description="Helical" evidence="1">
    <location>
        <begin position="56"/>
        <end position="75"/>
    </location>
</feature>
<dbReference type="Proteomes" id="UP001222027">
    <property type="component" value="Unassembled WGS sequence"/>
</dbReference>
<sequence>MVASGGPTARNHGHELTFKIYSLAVFTIYGCDITLGICLIARLVGIDRPWVRQATTPLISGVLALSFAAAAVLGFEACRTSGPVRTERKGVGDRVGPPRGWRGVRSLFPAGGDPSWSDAGSSGTGMWTGNGLWVSWTIRWRHLVGFRRDHCSRFNPGSALIDRVVKEEKPDEGPVCSSRGRSTTTKLGRSITYTSTALFTDFSASKGHNATSPIACCLIKMTFFLKTRQEERNRSSS</sequence>
<comment type="caution">
    <text evidence="2">The sequence shown here is derived from an EMBL/GenBank/DDBJ whole genome shotgun (WGS) entry which is preliminary data.</text>
</comment>
<keyword evidence="1" id="KW-1133">Transmembrane helix</keyword>
<evidence type="ECO:0000256" key="1">
    <source>
        <dbReference type="SAM" id="Phobius"/>
    </source>
</evidence>